<accession>A0ABP7BI03</accession>
<organism evidence="1 2">
    <name type="scientific">Nonomuraea antimicrobica</name>
    <dbReference type="NCBI Taxonomy" id="561173"/>
    <lineage>
        <taxon>Bacteria</taxon>
        <taxon>Bacillati</taxon>
        <taxon>Actinomycetota</taxon>
        <taxon>Actinomycetes</taxon>
        <taxon>Streptosporangiales</taxon>
        <taxon>Streptosporangiaceae</taxon>
        <taxon>Nonomuraea</taxon>
    </lineage>
</organism>
<reference evidence="2" key="1">
    <citation type="journal article" date="2019" name="Int. J. Syst. Evol. Microbiol.">
        <title>The Global Catalogue of Microorganisms (GCM) 10K type strain sequencing project: providing services to taxonomists for standard genome sequencing and annotation.</title>
        <authorList>
            <consortium name="The Broad Institute Genomics Platform"/>
            <consortium name="The Broad Institute Genome Sequencing Center for Infectious Disease"/>
            <person name="Wu L."/>
            <person name="Ma J."/>
        </authorList>
    </citation>
    <scope>NUCLEOTIDE SEQUENCE [LARGE SCALE GENOMIC DNA]</scope>
    <source>
        <strain evidence="2">JCM 16904</strain>
    </source>
</reference>
<dbReference type="EMBL" id="BAAAZP010000043">
    <property type="protein sequence ID" value="GAA3659891.1"/>
    <property type="molecule type" value="Genomic_DNA"/>
</dbReference>
<proteinExistence type="predicted"/>
<sequence>MNAELEYTIMQHRAAELRSVAAEQRRVQEARQGRSAERRRRRSVFARLLAS</sequence>
<comment type="caution">
    <text evidence="1">The sequence shown here is derived from an EMBL/GenBank/DDBJ whole genome shotgun (WGS) entry which is preliminary data.</text>
</comment>
<dbReference type="RefSeq" id="WP_344876111.1">
    <property type="nucleotide sequence ID" value="NZ_BAAAZP010000043.1"/>
</dbReference>
<evidence type="ECO:0000313" key="1">
    <source>
        <dbReference type="EMBL" id="GAA3659891.1"/>
    </source>
</evidence>
<protein>
    <submittedName>
        <fullName evidence="1">Uncharacterized protein</fullName>
    </submittedName>
</protein>
<keyword evidence="2" id="KW-1185">Reference proteome</keyword>
<dbReference type="Proteomes" id="UP001500902">
    <property type="component" value="Unassembled WGS sequence"/>
</dbReference>
<name>A0ABP7BI03_9ACTN</name>
<gene>
    <name evidence="1" type="ORF">GCM10022224_024060</name>
</gene>
<evidence type="ECO:0000313" key="2">
    <source>
        <dbReference type="Proteomes" id="UP001500902"/>
    </source>
</evidence>